<evidence type="ECO:0000256" key="6">
    <source>
        <dbReference type="HAMAP-Rule" id="MF_00074"/>
    </source>
</evidence>
<comment type="caution">
    <text evidence="6">Lacks conserved residue(s) required for the propagation of feature annotation.</text>
</comment>
<evidence type="ECO:0000256" key="1">
    <source>
        <dbReference type="ARBA" id="ARBA00022490"/>
    </source>
</evidence>
<keyword evidence="4 6" id="KW-0808">Transferase</keyword>
<dbReference type="PANTHER" id="PTHR31760">
    <property type="entry name" value="S-ADENOSYL-L-METHIONINE-DEPENDENT METHYLTRANSFERASES SUPERFAMILY PROTEIN"/>
    <property type="match status" value="1"/>
</dbReference>
<sequence length="241" mass="25813">MDLEEGIEKLADAASGYGISLTRDQAEKLVGHLCLVEEKNKVVNLTRIVDDRDALILHILDSLLLASRLDEAPEGAFLDIGTGAGYPGLPLAVVTGRRGVLVDSVGKKVNAVRGFIDELGLAEQVEARHVRVEELAKVQKGAYAAVVARAVAQVNVLVEYATPFLCKDGLLVIAKARPDEDEILAGNKAAAICGLRPVALDEYELPEGLGHREVLTYRRVGSPKVKLPRKTGMASHQPLGV</sequence>
<dbReference type="PANTHER" id="PTHR31760:SF0">
    <property type="entry name" value="S-ADENOSYL-L-METHIONINE-DEPENDENT METHYLTRANSFERASES SUPERFAMILY PROTEIN"/>
    <property type="match status" value="1"/>
</dbReference>
<feature type="binding site" evidence="6">
    <location>
        <begin position="132"/>
        <end position="133"/>
    </location>
    <ligand>
        <name>S-adenosyl-L-methionine</name>
        <dbReference type="ChEBI" id="CHEBI:59789"/>
    </ligand>
</feature>
<organism evidence="7 8">
    <name type="scientific">Olsenella absiana</name>
    <dbReference type="NCBI Taxonomy" id="3115222"/>
    <lineage>
        <taxon>Bacteria</taxon>
        <taxon>Bacillati</taxon>
        <taxon>Actinomycetota</taxon>
        <taxon>Coriobacteriia</taxon>
        <taxon>Coriobacteriales</taxon>
        <taxon>Atopobiaceae</taxon>
        <taxon>Olsenella</taxon>
    </lineage>
</organism>
<keyword evidence="1 6" id="KW-0963">Cytoplasm</keyword>
<gene>
    <name evidence="6 7" type="primary">rsmG</name>
    <name evidence="7" type="ORF">VXJ25_06135</name>
</gene>
<dbReference type="GO" id="GO:0008168">
    <property type="term" value="F:methyltransferase activity"/>
    <property type="evidence" value="ECO:0007669"/>
    <property type="project" value="UniProtKB-KW"/>
</dbReference>
<dbReference type="SUPFAM" id="SSF53335">
    <property type="entry name" value="S-adenosyl-L-methionine-dependent methyltransferases"/>
    <property type="match status" value="1"/>
</dbReference>
<evidence type="ECO:0000313" key="8">
    <source>
        <dbReference type="Proteomes" id="UP001332931"/>
    </source>
</evidence>
<feature type="binding site" evidence="6">
    <location>
        <position position="149"/>
    </location>
    <ligand>
        <name>S-adenosyl-L-methionine</name>
        <dbReference type="ChEBI" id="CHEBI:59789"/>
    </ligand>
</feature>
<dbReference type="Pfam" id="PF02527">
    <property type="entry name" value="GidB"/>
    <property type="match status" value="1"/>
</dbReference>
<dbReference type="HAMAP" id="MF_00074">
    <property type="entry name" value="16SrRNA_methyltr_G"/>
    <property type="match status" value="1"/>
</dbReference>
<dbReference type="Proteomes" id="UP001332931">
    <property type="component" value="Unassembled WGS sequence"/>
</dbReference>
<name>A0ABU7RAC2_9ACTN</name>
<comment type="caution">
    <text evidence="7">The sequence shown here is derived from an EMBL/GenBank/DDBJ whole genome shotgun (WGS) entry which is preliminary data.</text>
</comment>
<evidence type="ECO:0000256" key="5">
    <source>
        <dbReference type="ARBA" id="ARBA00022691"/>
    </source>
</evidence>
<keyword evidence="2 6" id="KW-0698">rRNA processing</keyword>
<dbReference type="EC" id="2.1.1.-" evidence="6"/>
<evidence type="ECO:0000256" key="3">
    <source>
        <dbReference type="ARBA" id="ARBA00022603"/>
    </source>
</evidence>
<dbReference type="InterPro" id="IPR003682">
    <property type="entry name" value="rRNA_ssu_MeTfrase_G"/>
</dbReference>
<keyword evidence="5 6" id="KW-0949">S-adenosyl-L-methionine</keyword>
<proteinExistence type="inferred from homology"/>
<accession>A0ABU7RAC2</accession>
<dbReference type="PIRSF" id="PIRSF003078">
    <property type="entry name" value="GidB"/>
    <property type="match status" value="1"/>
</dbReference>
<reference evidence="7 8" key="1">
    <citation type="submission" date="2024-01" db="EMBL/GenBank/DDBJ databases">
        <title>Description of Olsenella sp. nov., isolated from pig feces.</title>
        <authorList>
            <person name="Chang Y.-H."/>
        </authorList>
    </citation>
    <scope>NUCLEOTIDE SEQUENCE [LARGE SCALE GENOMIC DNA]</scope>
    <source>
        <strain evidence="7 8">YH-ols2223</strain>
    </source>
</reference>
<dbReference type="InterPro" id="IPR029063">
    <property type="entry name" value="SAM-dependent_MTases_sf"/>
</dbReference>
<dbReference type="RefSeq" id="WP_330958329.1">
    <property type="nucleotide sequence ID" value="NZ_JAZGJQ010000005.1"/>
</dbReference>
<dbReference type="EMBL" id="JAZGJQ010000005">
    <property type="protein sequence ID" value="MEE6147561.1"/>
    <property type="molecule type" value="Genomic_DNA"/>
</dbReference>
<dbReference type="Gene3D" id="3.40.50.150">
    <property type="entry name" value="Vaccinia Virus protein VP39"/>
    <property type="match status" value="1"/>
</dbReference>
<dbReference type="NCBIfam" id="TIGR00138">
    <property type="entry name" value="rsmG_gidB"/>
    <property type="match status" value="1"/>
</dbReference>
<comment type="function">
    <text evidence="6">Specifically methylates the N7 position of a guanine in 16S rRNA.</text>
</comment>
<keyword evidence="3 6" id="KW-0489">Methyltransferase</keyword>
<comment type="subcellular location">
    <subcellularLocation>
        <location evidence="6">Cytoplasm</location>
    </subcellularLocation>
</comment>
<feature type="binding site" evidence="6">
    <location>
        <position position="86"/>
    </location>
    <ligand>
        <name>S-adenosyl-L-methionine</name>
        <dbReference type="ChEBI" id="CHEBI:59789"/>
    </ligand>
</feature>
<keyword evidence="8" id="KW-1185">Reference proteome</keyword>
<dbReference type="GO" id="GO:0032259">
    <property type="term" value="P:methylation"/>
    <property type="evidence" value="ECO:0007669"/>
    <property type="project" value="UniProtKB-KW"/>
</dbReference>
<comment type="similarity">
    <text evidence="6">Belongs to the methyltransferase superfamily. RNA methyltransferase RsmG family.</text>
</comment>
<feature type="binding site" evidence="6">
    <location>
        <position position="81"/>
    </location>
    <ligand>
        <name>S-adenosyl-L-methionine</name>
        <dbReference type="ChEBI" id="CHEBI:59789"/>
    </ligand>
</feature>
<evidence type="ECO:0000313" key="7">
    <source>
        <dbReference type="EMBL" id="MEE6147561.1"/>
    </source>
</evidence>
<protein>
    <recommendedName>
        <fullName evidence="6">Ribosomal RNA small subunit methyltransferase G</fullName>
        <ecNumber evidence="6">2.1.1.-</ecNumber>
    </recommendedName>
    <alternativeName>
        <fullName evidence="6">16S rRNA 7-methylguanosine methyltransferase</fullName>
        <shortName evidence="6">16S rRNA m7G methyltransferase</shortName>
    </alternativeName>
</protein>
<evidence type="ECO:0000256" key="2">
    <source>
        <dbReference type="ARBA" id="ARBA00022552"/>
    </source>
</evidence>
<evidence type="ECO:0000256" key="4">
    <source>
        <dbReference type="ARBA" id="ARBA00022679"/>
    </source>
</evidence>